<dbReference type="GO" id="GO:0031012">
    <property type="term" value="C:extracellular matrix"/>
    <property type="evidence" value="ECO:0007669"/>
    <property type="project" value="TreeGrafter"/>
</dbReference>
<dbReference type="OrthoDB" id="8939548at2759"/>
<evidence type="ECO:0000256" key="1">
    <source>
        <dbReference type="ARBA" id="ARBA00004498"/>
    </source>
</evidence>
<keyword evidence="3" id="KW-0272">Extracellular matrix</keyword>
<dbReference type="Proteomes" id="UP000190648">
    <property type="component" value="Unassembled WGS sequence"/>
</dbReference>
<protein>
    <submittedName>
        <fullName evidence="10">Collagen alpha-1(XXVII) chain isoform C</fullName>
    </submittedName>
</protein>
<dbReference type="InterPro" id="IPR013320">
    <property type="entry name" value="ConA-like_dom_sf"/>
</dbReference>
<feature type="compositionally biased region" description="Pro residues" evidence="8">
    <location>
        <begin position="544"/>
        <end position="559"/>
    </location>
</feature>
<feature type="region of interest" description="Disordered" evidence="8">
    <location>
        <begin position="436"/>
        <end position="457"/>
    </location>
</feature>
<dbReference type="SUPFAM" id="SSF49899">
    <property type="entry name" value="Concanavalin A-like lectins/glucanases"/>
    <property type="match status" value="1"/>
</dbReference>
<evidence type="ECO:0000313" key="11">
    <source>
        <dbReference type="Proteomes" id="UP000190648"/>
    </source>
</evidence>
<feature type="region of interest" description="Disordered" evidence="8">
    <location>
        <begin position="514"/>
        <end position="643"/>
    </location>
</feature>
<feature type="compositionally biased region" description="Polar residues" evidence="8">
    <location>
        <begin position="334"/>
        <end position="343"/>
    </location>
</feature>
<comment type="caution">
    <text evidence="10">The sequence shown here is derived from an EMBL/GenBank/DDBJ whole genome shotgun (WGS) entry which is preliminary data.</text>
</comment>
<name>A0A1V4J6J4_PATFA</name>
<feature type="compositionally biased region" description="Pro residues" evidence="8">
    <location>
        <begin position="524"/>
        <end position="536"/>
    </location>
</feature>
<keyword evidence="2" id="KW-0964">Secreted</keyword>
<dbReference type="InterPro" id="IPR001791">
    <property type="entry name" value="Laminin_G"/>
</dbReference>
<dbReference type="FunFam" id="2.60.120.200:FF:000085">
    <property type="entry name" value="collagen alpha-1(XXVII) chain isoform X1"/>
    <property type="match status" value="1"/>
</dbReference>
<keyword evidence="6 10" id="KW-0176">Collagen</keyword>
<keyword evidence="7" id="KW-0325">Glycoprotein</keyword>
<dbReference type="Pfam" id="PF01391">
    <property type="entry name" value="Collagen"/>
    <property type="match status" value="3"/>
</dbReference>
<organism evidence="10 11">
    <name type="scientific">Patagioenas fasciata monilis</name>
    <dbReference type="NCBI Taxonomy" id="372326"/>
    <lineage>
        <taxon>Eukaryota</taxon>
        <taxon>Metazoa</taxon>
        <taxon>Chordata</taxon>
        <taxon>Craniata</taxon>
        <taxon>Vertebrata</taxon>
        <taxon>Euteleostomi</taxon>
        <taxon>Archelosauria</taxon>
        <taxon>Archosauria</taxon>
        <taxon>Dinosauria</taxon>
        <taxon>Saurischia</taxon>
        <taxon>Theropoda</taxon>
        <taxon>Coelurosauria</taxon>
        <taxon>Aves</taxon>
        <taxon>Neognathae</taxon>
        <taxon>Neoaves</taxon>
        <taxon>Columbimorphae</taxon>
        <taxon>Columbiformes</taxon>
        <taxon>Columbidae</taxon>
        <taxon>Patagioenas</taxon>
    </lineage>
</organism>
<sequence>MEPESEPVSRLRATAAAGRGGLCFLWTVLCFTWFLGFTQGNSEDVDVLQRLGLSGKRPSSGWASSRTVPQGVIPFKSGVIVTQRARVEAPLSTILPAGSSTNLLLVLSLCSHRINNAFLFAIKSKKKKLQLGVQFVPGKIIVYVGHKRSVYFDYNVHDGQWHNVAIDIRGQTVTLFTSCGKRRVHADLHFKKNEALDPHGSFLFGKMNQHSVQFEGAICQFDIYPSAKAAHHYCKYLKKHCRQADTYRPNLPPLLPILPRDPSASPTTPHHMELSLQGLKNLTAVAPSLEFGRVTAPLKTRGSGTSTIALVSSPPSVPRLTTKPAKVTVAPSPVSLSTETQLPTRPLPRGTATTLRVSRPTPSTPMEKTPLPTAKKPPPTSQSPAMASRKGSKQETKKKINQKPTIEPSEAASTAKPMRRMTDNTTSSIHLVTLKQTPLNPSNGPIPKKHVPSPTRKVNPSVIPLVFTKPALGSARPVSRARAPVFNLTTPAATDGYQIFDPLGPTPFPLLLGYPGVKGERGPQGPPGLPGLPGPPGKRGSRGPPGPHGNPGSPGPPGPKGQKGDPGLSPGKARNGQKGDVGLPGLTGFPGPPGRKGYKGYPGPPGHPGDQGERGPAGSPGAKGYPGRQGLPGPIGEAGPKGSRGYIGLPGLFGLPGADGERGIPGVPGKRGKMGRPGFPGDFGERGPPGIDGNPGELGAPGPPGVLGLIGDMGPVGPIGYPGPKGLKGLMGNPGEHGLKGDKGDQGAAGVPGDIGFQGDKVMVFLFSIIFCPLT</sequence>
<feature type="compositionally biased region" description="Polar residues" evidence="8">
    <location>
        <begin position="302"/>
        <end position="314"/>
    </location>
</feature>
<evidence type="ECO:0000256" key="3">
    <source>
        <dbReference type="ARBA" id="ARBA00022530"/>
    </source>
</evidence>
<keyword evidence="11" id="KW-1185">Reference proteome</keyword>
<dbReference type="Pfam" id="PF02210">
    <property type="entry name" value="Laminin_G_2"/>
    <property type="match status" value="1"/>
</dbReference>
<reference evidence="10 11" key="1">
    <citation type="submission" date="2016-02" db="EMBL/GenBank/DDBJ databases">
        <title>Band-tailed pigeon sequencing and assembly.</title>
        <authorList>
            <person name="Soares A.E."/>
            <person name="Novak B.J."/>
            <person name="Rice E.S."/>
            <person name="O'Connell B."/>
            <person name="Chang D."/>
            <person name="Weber S."/>
            <person name="Shapiro B."/>
        </authorList>
    </citation>
    <scope>NUCLEOTIDE SEQUENCE [LARGE SCALE GENOMIC DNA]</scope>
    <source>
        <strain evidence="10">BTP2013</strain>
        <tissue evidence="10">Blood</tissue>
    </source>
</reference>
<dbReference type="PANTHER" id="PTHR24023:SF1082">
    <property type="entry name" value="COLLAGEN TRIPLE HELIX REPEAT"/>
    <property type="match status" value="1"/>
</dbReference>
<dbReference type="EMBL" id="LSYS01008925">
    <property type="protein sequence ID" value="OPJ67872.1"/>
    <property type="molecule type" value="Genomic_DNA"/>
</dbReference>
<evidence type="ECO:0000259" key="9">
    <source>
        <dbReference type="SMART" id="SM00210"/>
    </source>
</evidence>
<proteinExistence type="predicted"/>
<gene>
    <name evidence="10" type="primary">COL27A1</name>
    <name evidence="10" type="ORF">AV530_002074</name>
</gene>
<dbReference type="PANTHER" id="PTHR24023">
    <property type="entry name" value="COLLAGEN ALPHA"/>
    <property type="match status" value="1"/>
</dbReference>
<dbReference type="Gene3D" id="2.60.120.200">
    <property type="match status" value="1"/>
</dbReference>
<keyword evidence="5" id="KW-0677">Repeat</keyword>
<dbReference type="InterPro" id="IPR050149">
    <property type="entry name" value="Collagen_superfamily"/>
</dbReference>
<evidence type="ECO:0000256" key="5">
    <source>
        <dbReference type="ARBA" id="ARBA00022737"/>
    </source>
</evidence>
<dbReference type="AlphaFoldDB" id="A0A1V4J6J4"/>
<keyword evidence="4" id="KW-0732">Signal</keyword>
<evidence type="ECO:0000313" key="10">
    <source>
        <dbReference type="EMBL" id="OPJ67872.1"/>
    </source>
</evidence>
<feature type="compositionally biased region" description="Polar residues" evidence="8">
    <location>
        <begin position="351"/>
        <end position="366"/>
    </location>
</feature>
<evidence type="ECO:0000256" key="6">
    <source>
        <dbReference type="ARBA" id="ARBA00023119"/>
    </source>
</evidence>
<evidence type="ECO:0000256" key="4">
    <source>
        <dbReference type="ARBA" id="ARBA00022729"/>
    </source>
</evidence>
<comment type="subcellular location">
    <subcellularLocation>
        <location evidence="1">Secreted</location>
        <location evidence="1">Extracellular space</location>
        <location evidence="1">Extracellular matrix</location>
    </subcellularLocation>
</comment>
<dbReference type="SMART" id="SM00210">
    <property type="entry name" value="TSPN"/>
    <property type="match status" value="1"/>
</dbReference>
<dbReference type="GO" id="GO:0005581">
    <property type="term" value="C:collagen trimer"/>
    <property type="evidence" value="ECO:0007669"/>
    <property type="project" value="UniProtKB-KW"/>
</dbReference>
<evidence type="ECO:0000256" key="7">
    <source>
        <dbReference type="ARBA" id="ARBA00023180"/>
    </source>
</evidence>
<dbReference type="GO" id="GO:0005615">
    <property type="term" value="C:extracellular space"/>
    <property type="evidence" value="ECO:0007669"/>
    <property type="project" value="TreeGrafter"/>
</dbReference>
<dbReference type="InterPro" id="IPR008160">
    <property type="entry name" value="Collagen"/>
</dbReference>
<evidence type="ECO:0000256" key="8">
    <source>
        <dbReference type="SAM" id="MobiDB-lite"/>
    </source>
</evidence>
<evidence type="ECO:0000256" key="2">
    <source>
        <dbReference type="ARBA" id="ARBA00022525"/>
    </source>
</evidence>
<dbReference type="InterPro" id="IPR048287">
    <property type="entry name" value="TSPN-like_N"/>
</dbReference>
<feature type="domain" description="Thrombospondin-like N-terminal" evidence="9">
    <location>
        <begin position="44"/>
        <end position="227"/>
    </location>
</feature>
<feature type="region of interest" description="Disordered" evidence="8">
    <location>
        <begin position="299"/>
        <end position="422"/>
    </location>
</feature>
<accession>A0A1V4J6J4</accession>